<reference evidence="2 3" key="1">
    <citation type="journal article" date="2019" name="Commun. Biol.">
        <title>The bagworm genome reveals a unique fibroin gene that provides high tensile strength.</title>
        <authorList>
            <person name="Kono N."/>
            <person name="Nakamura H."/>
            <person name="Ohtoshi R."/>
            <person name="Tomita M."/>
            <person name="Numata K."/>
            <person name="Arakawa K."/>
        </authorList>
    </citation>
    <scope>NUCLEOTIDE SEQUENCE [LARGE SCALE GENOMIC DNA]</scope>
</reference>
<gene>
    <name evidence="2" type="ORF">EVAR_35541_1</name>
</gene>
<proteinExistence type="predicted"/>
<evidence type="ECO:0000313" key="2">
    <source>
        <dbReference type="EMBL" id="GBP58762.1"/>
    </source>
</evidence>
<comment type="caution">
    <text evidence="2">The sequence shown here is derived from an EMBL/GenBank/DDBJ whole genome shotgun (WGS) entry which is preliminary data.</text>
</comment>
<feature type="compositionally biased region" description="Basic residues" evidence="1">
    <location>
        <begin position="156"/>
        <end position="166"/>
    </location>
</feature>
<dbReference type="AlphaFoldDB" id="A0A4C1X7A5"/>
<sequence>MKLCETSVCFCGMADEDMHYAPRMKMMDGITREAMGPIHYTDLISCKAKFDRLVEFARAWHRLRGRLEEESRRKQEETAGLDYRCPVVLPRFGPYDRKVGGAMGGGRLILSRLLSLNIRVRQAAWLYEQIAASCARFRTRLRERGGLGSDNDGPTRHRRDAHLHRR</sequence>
<feature type="region of interest" description="Disordered" evidence="1">
    <location>
        <begin position="145"/>
        <end position="166"/>
    </location>
</feature>
<evidence type="ECO:0000313" key="3">
    <source>
        <dbReference type="Proteomes" id="UP000299102"/>
    </source>
</evidence>
<evidence type="ECO:0000256" key="1">
    <source>
        <dbReference type="SAM" id="MobiDB-lite"/>
    </source>
</evidence>
<dbReference type="EMBL" id="BGZK01000743">
    <property type="protein sequence ID" value="GBP58762.1"/>
    <property type="molecule type" value="Genomic_DNA"/>
</dbReference>
<dbReference type="OrthoDB" id="7382669at2759"/>
<accession>A0A4C1X7A5</accession>
<protein>
    <submittedName>
        <fullName evidence="2">Uncharacterized protein</fullName>
    </submittedName>
</protein>
<name>A0A4C1X7A5_EUMVA</name>
<organism evidence="2 3">
    <name type="scientific">Eumeta variegata</name>
    <name type="common">Bagworm moth</name>
    <name type="synonym">Eumeta japonica</name>
    <dbReference type="NCBI Taxonomy" id="151549"/>
    <lineage>
        <taxon>Eukaryota</taxon>
        <taxon>Metazoa</taxon>
        <taxon>Ecdysozoa</taxon>
        <taxon>Arthropoda</taxon>
        <taxon>Hexapoda</taxon>
        <taxon>Insecta</taxon>
        <taxon>Pterygota</taxon>
        <taxon>Neoptera</taxon>
        <taxon>Endopterygota</taxon>
        <taxon>Lepidoptera</taxon>
        <taxon>Glossata</taxon>
        <taxon>Ditrysia</taxon>
        <taxon>Tineoidea</taxon>
        <taxon>Psychidae</taxon>
        <taxon>Oiketicinae</taxon>
        <taxon>Eumeta</taxon>
    </lineage>
</organism>
<keyword evidence="3" id="KW-1185">Reference proteome</keyword>
<dbReference type="Proteomes" id="UP000299102">
    <property type="component" value="Unassembled WGS sequence"/>
</dbReference>